<dbReference type="PANTHER" id="PTHR35008">
    <property type="entry name" value="BLL4482 PROTEIN-RELATED"/>
    <property type="match status" value="1"/>
</dbReference>
<name>A9HI71_GLUDA</name>
<dbReference type="GO" id="GO:0009055">
    <property type="term" value="F:electron transfer activity"/>
    <property type="evidence" value="ECO:0007669"/>
    <property type="project" value="InterPro"/>
</dbReference>
<protein>
    <submittedName>
        <fullName evidence="13">Alcohol dehydrogenase cytochrome c subunit</fullName>
    </submittedName>
</protein>
<comment type="subcellular location">
    <subcellularLocation>
        <location evidence="1">Cell membrane</location>
    </subcellularLocation>
</comment>
<evidence type="ECO:0000256" key="11">
    <source>
        <dbReference type="SAM" id="SignalP"/>
    </source>
</evidence>
<evidence type="ECO:0000256" key="7">
    <source>
        <dbReference type="ARBA" id="ARBA00023004"/>
    </source>
</evidence>
<comment type="cofactor">
    <cofactor evidence="9">
        <name>heme c</name>
        <dbReference type="ChEBI" id="CHEBI:61717"/>
    </cofactor>
    <text evidence="9">Binds 3 heme c groups covalently per subunit.</text>
</comment>
<keyword evidence="14" id="KW-1185">Reference proteome</keyword>
<evidence type="ECO:0000259" key="12">
    <source>
        <dbReference type="PROSITE" id="PS51007"/>
    </source>
</evidence>
<dbReference type="OrthoDB" id="9811281at2"/>
<evidence type="ECO:0000256" key="1">
    <source>
        <dbReference type="ARBA" id="ARBA00004236"/>
    </source>
</evidence>
<dbReference type="EMBL" id="AM889285">
    <property type="protein sequence ID" value="CAP55730.1"/>
    <property type="molecule type" value="Genomic_DNA"/>
</dbReference>
<gene>
    <name evidence="13" type="ordered locus">GDI1787</name>
</gene>
<feature type="signal peptide" evidence="11">
    <location>
        <begin position="1"/>
        <end position="23"/>
    </location>
</feature>
<dbReference type="SUPFAM" id="SSF46626">
    <property type="entry name" value="Cytochrome c"/>
    <property type="match status" value="3"/>
</dbReference>
<dbReference type="Pfam" id="PF00034">
    <property type="entry name" value="Cytochrom_C"/>
    <property type="match status" value="2"/>
</dbReference>
<dbReference type="GO" id="GO:0020037">
    <property type="term" value="F:heme binding"/>
    <property type="evidence" value="ECO:0007669"/>
    <property type="project" value="InterPro"/>
</dbReference>
<evidence type="ECO:0000256" key="6">
    <source>
        <dbReference type="ARBA" id="ARBA00022737"/>
    </source>
</evidence>
<keyword evidence="8" id="KW-0472">Membrane</keyword>
<evidence type="ECO:0000256" key="8">
    <source>
        <dbReference type="ARBA" id="ARBA00023136"/>
    </source>
</evidence>
<dbReference type="GO" id="GO:0005886">
    <property type="term" value="C:plasma membrane"/>
    <property type="evidence" value="ECO:0007669"/>
    <property type="project" value="UniProtKB-SubCell"/>
</dbReference>
<dbReference type="InterPro" id="IPR036909">
    <property type="entry name" value="Cyt_c-like_dom_sf"/>
</dbReference>
<feature type="binding site" description="covalent" evidence="9">
    <location>
        <position position="49"/>
    </location>
    <ligand>
        <name>heme c</name>
        <dbReference type="ChEBI" id="CHEBI:61717"/>
        <label>1</label>
    </ligand>
</feature>
<dbReference type="KEGG" id="gdi:GDI1787"/>
<feature type="chain" id="PRO_5002739274" evidence="11">
    <location>
        <begin position="24"/>
        <end position="420"/>
    </location>
</feature>
<dbReference type="InterPro" id="IPR014353">
    <property type="entry name" value="Membr-bd_ADH_cyt_c"/>
</dbReference>
<dbReference type="GO" id="GO:0005506">
    <property type="term" value="F:iron ion binding"/>
    <property type="evidence" value="ECO:0007669"/>
    <property type="project" value="InterPro"/>
</dbReference>
<dbReference type="InterPro" id="IPR009056">
    <property type="entry name" value="Cyt_c-like_dom"/>
</dbReference>
<keyword evidence="3 9" id="KW-0349">Heme</keyword>
<dbReference type="PIRSF" id="PIRSF000018">
    <property type="entry name" value="Mb_ADH_cyt_c"/>
    <property type="match status" value="1"/>
</dbReference>
<dbReference type="PROSITE" id="PS51007">
    <property type="entry name" value="CYTC"/>
    <property type="match status" value="3"/>
</dbReference>
<dbReference type="Proteomes" id="UP000001176">
    <property type="component" value="Chromosome"/>
</dbReference>
<feature type="binding site" description="covalent" evidence="9">
    <location>
        <position position="324"/>
    </location>
    <ligand>
        <name>heme c</name>
        <dbReference type="ChEBI" id="CHEBI:61717"/>
        <label>3</label>
    </ligand>
</feature>
<feature type="binding site" description="covalent" evidence="9">
    <location>
        <position position="199"/>
    </location>
    <ligand>
        <name>heme c</name>
        <dbReference type="ChEBI" id="CHEBI:61717"/>
        <label>2</label>
    </ligand>
</feature>
<organism evidence="13 14">
    <name type="scientific">Gluconacetobacter diazotrophicus (strain ATCC 49037 / DSM 5601 / CCUG 37298 / CIP 103539 / LMG 7603 / PAl5)</name>
    <dbReference type="NCBI Taxonomy" id="272568"/>
    <lineage>
        <taxon>Bacteria</taxon>
        <taxon>Pseudomonadati</taxon>
        <taxon>Pseudomonadota</taxon>
        <taxon>Alphaproteobacteria</taxon>
        <taxon>Acetobacterales</taxon>
        <taxon>Acetobacteraceae</taxon>
        <taxon>Gluconacetobacter</taxon>
    </lineage>
</organism>
<evidence type="ECO:0000256" key="5">
    <source>
        <dbReference type="ARBA" id="ARBA00022729"/>
    </source>
</evidence>
<feature type="domain" description="Cytochrome c" evidence="12">
    <location>
        <begin position="311"/>
        <end position="398"/>
    </location>
</feature>
<reference evidence="13 14" key="1">
    <citation type="journal article" date="2009" name="BMC Genomics">
        <title>Complete genome sequence of the sugarcane nitrogen-fixing endophyte Gluconacetobacter diazotrophicus Pal5.</title>
        <authorList>
            <person name="Bertalan M."/>
            <person name="Albano R."/>
            <person name="Padua V."/>
            <person name="Rouws L."/>
            <person name="Rojas C."/>
            <person name="Hemerly A."/>
            <person name="Teixeira K."/>
            <person name="Schwab S."/>
            <person name="Araujo J."/>
            <person name="Oliveira A."/>
            <person name="Franca L."/>
            <person name="Magalhaes V."/>
            <person name="Alqueres S."/>
            <person name="Cardoso A."/>
            <person name="Almeida W."/>
            <person name="Loureiro M.M."/>
            <person name="Nogueira E."/>
            <person name="Cidade D."/>
            <person name="Oliveira D."/>
            <person name="Simao T."/>
            <person name="Macedo J."/>
            <person name="Valadao A."/>
            <person name="Dreschsel M."/>
            <person name="Freitas F."/>
            <person name="Vidal M."/>
            <person name="Guedes H."/>
            <person name="Rodrigues E."/>
            <person name="Meneses C."/>
            <person name="Brioso P."/>
            <person name="Pozzer L."/>
            <person name="Figueiredo D."/>
            <person name="Montano H."/>
            <person name="Junior J."/>
            <person name="Filho G."/>
            <person name="Flores V."/>
            <person name="Ferreira B."/>
            <person name="Branco A."/>
            <person name="Gonzalez P."/>
            <person name="Guillobel H."/>
            <person name="Lemos M."/>
            <person name="Seibel L."/>
            <person name="Macedo J."/>
            <person name="Alves-Ferreira M."/>
            <person name="Sachetto-Martins G."/>
            <person name="Coelho A."/>
            <person name="Santos E."/>
            <person name="Amaral G."/>
            <person name="Neves A."/>
            <person name="Pacheco A.B."/>
            <person name="Carvalho D."/>
            <person name="Lery L."/>
            <person name="Bisch P."/>
            <person name="Rossle S.C."/>
            <person name="Urmenyi T."/>
            <person name="Kruger W.V."/>
            <person name="Martins O."/>
            <person name="Baldani J.I."/>
            <person name="Ferreira P.C."/>
        </authorList>
    </citation>
    <scope>NUCLEOTIDE SEQUENCE [LARGE SCALE GENOMIC DNA]</scope>
    <source>
        <strain evidence="14">ATCC 49037 / DSM 5601 / CCUG 37298 / CIP 103539 / LMG 7603 / PAl5</strain>
    </source>
</reference>
<evidence type="ECO:0000256" key="10">
    <source>
        <dbReference type="PIRSR" id="PIRSR000018-51"/>
    </source>
</evidence>
<keyword evidence="7 10" id="KW-0408">Iron</keyword>
<keyword evidence="2" id="KW-1003">Cell membrane</keyword>
<keyword evidence="6" id="KW-0677">Repeat</keyword>
<sequence>MRAVRAVLALVTLGVATGGVAQAQDQAQVQAQDSDLVRRGAYLEHAADCEVCHTKPGGRPFAGGRAFDLPGIGTIYAPNITPDRETGIGAYTDAQFDSAVRAGVAPGWTHLYPVMPYASYARMTADDVRAIRAYLATLAPVHATARANRVRFPYSIRLAMVAWNLLYRPSSAMTDEPGRSAAWNRGRYLVEAAGHCAECHSPRTMMQATSGARSYAGALTAGWEAYNISSDPDSGIGAWTDAQLTAYLSTGHADGRGTAAGPMAEVVGYSLRYLTPQDIASMVTYLRSLPARQSNETVAAIPPQALAHATPTHSNGERLFAGACAGCHLTDGQGRQVDEAALWGARSLGEIQGRNLIQTMVQGSRLDTARGVMTMPAFGPEYRDQDLADLANYTIGHFANRVGHVTAQDIAAVRQPGGAH</sequence>
<proteinExistence type="predicted"/>
<feature type="domain" description="Cytochrome c" evidence="12">
    <location>
        <begin position="35"/>
        <end position="139"/>
    </location>
</feature>
<evidence type="ECO:0000313" key="14">
    <source>
        <dbReference type="Proteomes" id="UP000001176"/>
    </source>
</evidence>
<evidence type="ECO:0000256" key="3">
    <source>
        <dbReference type="ARBA" id="ARBA00022617"/>
    </source>
</evidence>
<dbReference type="GO" id="GO:0016614">
    <property type="term" value="F:oxidoreductase activity, acting on CH-OH group of donors"/>
    <property type="evidence" value="ECO:0007669"/>
    <property type="project" value="InterPro"/>
</dbReference>
<dbReference type="PANTHER" id="PTHR35008:SF8">
    <property type="entry name" value="ALCOHOL DEHYDROGENASE CYTOCHROME C SUBUNIT"/>
    <property type="match status" value="1"/>
</dbReference>
<dbReference type="InterPro" id="IPR051459">
    <property type="entry name" value="Cytochrome_c-type_DH"/>
</dbReference>
<evidence type="ECO:0000256" key="9">
    <source>
        <dbReference type="PIRSR" id="PIRSR000018-50"/>
    </source>
</evidence>
<accession>A9HI71</accession>
<feature type="binding site" description="axial binding residue" evidence="10">
    <location>
        <position position="200"/>
    </location>
    <ligand>
        <name>heme c</name>
        <dbReference type="ChEBI" id="CHEBI:61717"/>
        <label>2</label>
    </ligand>
    <ligandPart>
        <name>Fe</name>
        <dbReference type="ChEBI" id="CHEBI:18248"/>
    </ligandPart>
</feature>
<evidence type="ECO:0000256" key="4">
    <source>
        <dbReference type="ARBA" id="ARBA00022723"/>
    </source>
</evidence>
<feature type="binding site" description="covalent" evidence="9">
    <location>
        <position position="52"/>
    </location>
    <ligand>
        <name>heme c</name>
        <dbReference type="ChEBI" id="CHEBI:61717"/>
        <label>1</label>
    </ligand>
</feature>
<dbReference type="Gene3D" id="1.10.760.10">
    <property type="entry name" value="Cytochrome c-like domain"/>
    <property type="match status" value="3"/>
</dbReference>
<keyword evidence="4 10" id="KW-0479">Metal-binding</keyword>
<feature type="binding site" description="covalent" evidence="9">
    <location>
        <position position="196"/>
    </location>
    <ligand>
        <name>heme c</name>
        <dbReference type="ChEBI" id="CHEBI:61717"/>
        <label>2</label>
    </ligand>
</feature>
<keyword evidence="5 11" id="KW-0732">Signal</keyword>
<feature type="binding site" description="axial binding residue" evidence="10">
    <location>
        <position position="53"/>
    </location>
    <ligand>
        <name>heme c</name>
        <dbReference type="ChEBI" id="CHEBI:61717"/>
        <label>1</label>
    </ligand>
    <ligandPart>
        <name>Fe</name>
        <dbReference type="ChEBI" id="CHEBI:18248"/>
    </ligandPart>
</feature>
<evidence type="ECO:0000256" key="2">
    <source>
        <dbReference type="ARBA" id="ARBA00022475"/>
    </source>
</evidence>
<feature type="binding site" description="covalent" evidence="9">
    <location>
        <position position="327"/>
    </location>
    <ligand>
        <name>heme c</name>
        <dbReference type="ChEBI" id="CHEBI:61717"/>
        <label>3</label>
    </ligand>
</feature>
<feature type="domain" description="Cytochrome c" evidence="12">
    <location>
        <begin position="181"/>
        <end position="290"/>
    </location>
</feature>
<dbReference type="RefSeq" id="WP_012225309.1">
    <property type="nucleotide sequence ID" value="NC_010125.1"/>
</dbReference>
<feature type="binding site" description="axial binding residue" evidence="10">
    <location>
        <position position="328"/>
    </location>
    <ligand>
        <name>heme c</name>
        <dbReference type="ChEBI" id="CHEBI:61717"/>
        <label>3</label>
    </ligand>
    <ligandPart>
        <name>Fe</name>
        <dbReference type="ChEBI" id="CHEBI:18248"/>
    </ligandPart>
</feature>
<evidence type="ECO:0000313" key="13">
    <source>
        <dbReference type="EMBL" id="CAP55730.1"/>
    </source>
</evidence>
<dbReference type="AlphaFoldDB" id="A9HI71"/>